<gene>
    <name evidence="2" type="primary">88</name>
    <name evidence="2" type="ORF">PBI_DYLAN_88</name>
</gene>
<accession>S5YF74</accession>
<reference evidence="3" key="1">
    <citation type="submission" date="2013-05" db="EMBL/GenBank/DDBJ databases">
        <authorList>
            <person name="Munsamy V."/>
            <person name="Jalloh C.S."/>
            <person name="Khambule S.L."/>
            <person name="Mkhwanazi S.M."/>
            <person name="Pillay K."/>
            <person name="Wellmann A.L."/>
            <person name="Zikalala T.S."/>
            <person name="Pillay B."/>
            <person name="Larsen M.H."/>
            <person name="Jacobs W.Jr."/>
            <person name="Rubin E.J."/>
            <person name="Kasprowicz V.O."/>
            <person name="Bishai W.R."/>
            <person name="Bowman C.A."/>
            <person name="Russell D.A."/>
            <person name="Jacobs-Sera D."/>
            <person name="Hendrix R.W."/>
            <person name="Hatfull G.F."/>
        </authorList>
    </citation>
    <scope>NUCLEOTIDE SEQUENCE [LARGE SCALE GENOMIC DNA]</scope>
</reference>
<evidence type="ECO:0000313" key="3">
    <source>
        <dbReference type="Proteomes" id="UP000015923"/>
    </source>
</evidence>
<dbReference type="RefSeq" id="YP_008530652.1">
    <property type="nucleotide sequence ID" value="NC_022325.1"/>
</dbReference>
<dbReference type="Proteomes" id="UP000015923">
    <property type="component" value="Segment"/>
</dbReference>
<protein>
    <submittedName>
        <fullName evidence="2">Uncharacterized protein</fullName>
    </submittedName>
</protein>
<sequence length="116" mass="11999">MAHPPAAPTTGAAVTSAVNGPAPISKHDDVASSPRKEGNPTMPDLADALTRGRQALRILEAPPADLQEGYTPDELACQYAAIDRLVAAFREVDAAIGQPQLKSFPAPNGLISGDCL</sequence>
<evidence type="ECO:0000313" key="2">
    <source>
        <dbReference type="EMBL" id="AGT20718.1"/>
    </source>
</evidence>
<evidence type="ECO:0000256" key="1">
    <source>
        <dbReference type="SAM" id="MobiDB-lite"/>
    </source>
</evidence>
<organism evidence="2 3">
    <name type="scientific">Mycobacterium phage Dylan</name>
    <dbReference type="NCBI Taxonomy" id="1340831"/>
    <lineage>
        <taxon>Viruses</taxon>
        <taxon>Duplodnaviria</taxon>
        <taxon>Heunggongvirae</taxon>
        <taxon>Uroviricota</taxon>
        <taxon>Caudoviricetes</taxon>
        <taxon>Corndogvirus</taxon>
        <taxon>Corndogvirus firecracker</taxon>
    </lineage>
</organism>
<feature type="compositionally biased region" description="Basic and acidic residues" evidence="1">
    <location>
        <begin position="25"/>
        <end position="38"/>
    </location>
</feature>
<dbReference type="EMBL" id="KF024730">
    <property type="protein sequence ID" value="AGT20718.1"/>
    <property type="molecule type" value="Genomic_DNA"/>
</dbReference>
<feature type="compositionally biased region" description="Low complexity" evidence="1">
    <location>
        <begin position="1"/>
        <end position="17"/>
    </location>
</feature>
<dbReference type="GeneID" id="16836312"/>
<name>S5YF74_9CAUD</name>
<dbReference type="KEGG" id="vg:16836312"/>
<feature type="region of interest" description="Disordered" evidence="1">
    <location>
        <begin position="1"/>
        <end position="45"/>
    </location>
</feature>
<proteinExistence type="predicted"/>